<dbReference type="PANTHER" id="PTHR10357">
    <property type="entry name" value="ALPHA-AMYLASE FAMILY MEMBER"/>
    <property type="match status" value="1"/>
</dbReference>
<dbReference type="Pfam" id="PF00128">
    <property type="entry name" value="Alpha-amylase"/>
    <property type="match status" value="1"/>
</dbReference>
<dbReference type="Proteomes" id="UP000194577">
    <property type="component" value="Unassembled WGS sequence"/>
</dbReference>
<evidence type="ECO:0000259" key="2">
    <source>
        <dbReference type="Pfam" id="PF00128"/>
    </source>
</evidence>
<comment type="caution">
    <text evidence="3">The sequence shown here is derived from an EMBL/GenBank/DDBJ whole genome shotgun (WGS) entry which is preliminary data.</text>
</comment>
<dbReference type="InterPro" id="IPR006047">
    <property type="entry name" value="GH13_cat_dom"/>
</dbReference>
<feature type="domain" description="Glycosyl hydrolase family 13 catalytic" evidence="2">
    <location>
        <begin position="1"/>
        <end position="106"/>
    </location>
</feature>
<feature type="region of interest" description="Disordered" evidence="1">
    <location>
        <begin position="162"/>
        <end position="186"/>
    </location>
</feature>
<sequence>MDATLDFAFQAAAQGFAKGRPTTNLGTFFATDDYYTTTHSSVYAEPTFLGNHDMGRIGYLLGGGSGSEELLTRSELAHSLMLLTRGQPVIYYGDEQGFAGSGGDKDARQDMFATRVDQYAGEQLVDGTVAGSTDRYDTDSALYQHIAELSQLRATYSACPPAPRSSCTPRTPRACTPSPAWTATRR</sequence>
<dbReference type="InterPro" id="IPR017853">
    <property type="entry name" value="GH"/>
</dbReference>
<dbReference type="SUPFAM" id="SSF51445">
    <property type="entry name" value="(Trans)glycosidases"/>
    <property type="match status" value="1"/>
</dbReference>
<keyword evidence="4" id="KW-1185">Reference proteome</keyword>
<name>A0ABX4MEB2_9ACTO</name>
<evidence type="ECO:0000313" key="4">
    <source>
        <dbReference type="Proteomes" id="UP000194577"/>
    </source>
</evidence>
<reference evidence="3 4" key="1">
    <citation type="submission" date="2017-10" db="EMBL/GenBank/DDBJ databases">
        <title>Draft genome sequence of cellulolytic Actinomyces sp CtC72 isolated from cattle rumen fluid.</title>
        <authorList>
            <person name="Joshi A.J."/>
            <person name="Vasudevan G."/>
            <person name="Lanjekar V.B."/>
            <person name="Hivarkar S."/>
            <person name="Engineer A."/>
            <person name="Pore S.D."/>
            <person name="Dhakephalkar P.K."/>
            <person name="Dagar S."/>
        </authorList>
    </citation>
    <scope>NUCLEOTIDE SEQUENCE [LARGE SCALE GENOMIC DNA]</scope>
    <source>
        <strain evidence="4">CtC72</strain>
    </source>
</reference>
<accession>A0ABX4MEB2</accession>
<protein>
    <recommendedName>
        <fullName evidence="2">Glycosyl hydrolase family 13 catalytic domain-containing protein</fullName>
    </recommendedName>
</protein>
<dbReference type="Gene3D" id="3.20.20.80">
    <property type="entry name" value="Glycosidases"/>
    <property type="match status" value="1"/>
</dbReference>
<evidence type="ECO:0000313" key="3">
    <source>
        <dbReference type="EMBL" id="PHP53478.1"/>
    </source>
</evidence>
<evidence type="ECO:0000256" key="1">
    <source>
        <dbReference type="SAM" id="MobiDB-lite"/>
    </source>
</evidence>
<dbReference type="EMBL" id="MTPX02000017">
    <property type="protein sequence ID" value="PHP53478.1"/>
    <property type="molecule type" value="Genomic_DNA"/>
</dbReference>
<gene>
    <name evidence="3" type="ORF">BW737_002280</name>
</gene>
<proteinExistence type="predicted"/>
<organism evidence="3 4">
    <name type="scientific">Actinomyces ruminis</name>
    <dbReference type="NCBI Taxonomy" id="1937003"/>
    <lineage>
        <taxon>Bacteria</taxon>
        <taxon>Bacillati</taxon>
        <taxon>Actinomycetota</taxon>
        <taxon>Actinomycetes</taxon>
        <taxon>Actinomycetales</taxon>
        <taxon>Actinomycetaceae</taxon>
        <taxon>Actinomyces</taxon>
    </lineage>
</organism>
<dbReference type="PANTHER" id="PTHR10357:SF209">
    <property type="entry name" value="PERIPLASMIC ALPHA-AMYLASE"/>
    <property type="match status" value="1"/>
</dbReference>